<keyword evidence="3 11" id="KW-0548">Nucleotidyltransferase</keyword>
<evidence type="ECO:0000256" key="3">
    <source>
        <dbReference type="ARBA" id="ARBA00022695"/>
    </source>
</evidence>
<dbReference type="Proteomes" id="UP000749320">
    <property type="component" value="Unassembled WGS sequence"/>
</dbReference>
<dbReference type="InterPro" id="IPR043128">
    <property type="entry name" value="Rev_trsase/Diguanyl_cyclase"/>
</dbReference>
<dbReference type="GO" id="GO:0003723">
    <property type="term" value="F:RNA binding"/>
    <property type="evidence" value="ECO:0007669"/>
    <property type="project" value="InterPro"/>
</dbReference>
<dbReference type="InterPro" id="IPR013597">
    <property type="entry name" value="Mat_intron_G2"/>
</dbReference>
<evidence type="ECO:0000256" key="6">
    <source>
        <dbReference type="ARBA" id="ARBA00022918"/>
    </source>
</evidence>
<name>A0A921G952_9FIRM</name>
<reference evidence="11" key="2">
    <citation type="submission" date="2021-09" db="EMBL/GenBank/DDBJ databases">
        <authorList>
            <person name="Gilroy R."/>
        </authorList>
    </citation>
    <scope>NUCLEOTIDE SEQUENCE</scope>
    <source>
        <strain evidence="11">CHK193-16274</strain>
    </source>
</reference>
<dbReference type="NCBIfam" id="TIGR04416">
    <property type="entry name" value="group_II_RT_mat"/>
    <property type="match status" value="1"/>
</dbReference>
<dbReference type="InterPro" id="IPR030931">
    <property type="entry name" value="Group_II_RT_mat"/>
</dbReference>
<dbReference type="InterPro" id="IPR051083">
    <property type="entry name" value="GrpII_Intron_Splice-Mob/Def"/>
</dbReference>
<gene>
    <name evidence="11" type="primary">ltrA</name>
    <name evidence="11" type="ORF">K8V91_00360</name>
</gene>
<evidence type="ECO:0000313" key="11">
    <source>
        <dbReference type="EMBL" id="HJF39349.1"/>
    </source>
</evidence>
<keyword evidence="6 11" id="KW-0695">RNA-directed DNA polymerase</keyword>
<dbReference type="Pfam" id="PF00078">
    <property type="entry name" value="RVT_1"/>
    <property type="match status" value="1"/>
</dbReference>
<accession>A0A921G952</accession>
<comment type="similarity">
    <text evidence="8">Belongs to the bacterial reverse transcriptase family.</text>
</comment>
<evidence type="ECO:0000259" key="10">
    <source>
        <dbReference type="PROSITE" id="PS50878"/>
    </source>
</evidence>
<dbReference type="AlphaFoldDB" id="A0A921G952"/>
<evidence type="ECO:0000313" key="12">
    <source>
        <dbReference type="Proteomes" id="UP000749320"/>
    </source>
</evidence>
<keyword evidence="5" id="KW-0460">Magnesium</keyword>
<evidence type="ECO:0000256" key="7">
    <source>
        <dbReference type="ARBA" id="ARBA00023118"/>
    </source>
</evidence>
<dbReference type="PROSITE" id="PS50878">
    <property type="entry name" value="RT_POL"/>
    <property type="match status" value="1"/>
</dbReference>
<dbReference type="Gene3D" id="3.30.70.270">
    <property type="match status" value="1"/>
</dbReference>
<dbReference type="CDD" id="cd01651">
    <property type="entry name" value="RT_G2_intron"/>
    <property type="match status" value="1"/>
</dbReference>
<evidence type="ECO:0000256" key="5">
    <source>
        <dbReference type="ARBA" id="ARBA00022842"/>
    </source>
</evidence>
<dbReference type="Pfam" id="PF08388">
    <property type="entry name" value="GIIM"/>
    <property type="match status" value="1"/>
</dbReference>
<proteinExistence type="inferred from homology"/>
<keyword evidence="4" id="KW-0479">Metal-binding</keyword>
<dbReference type="InterPro" id="IPR000123">
    <property type="entry name" value="Reverse_transcriptase_msDNA"/>
</dbReference>
<evidence type="ECO:0000256" key="1">
    <source>
        <dbReference type="ARBA" id="ARBA00012493"/>
    </source>
</evidence>
<evidence type="ECO:0000256" key="8">
    <source>
        <dbReference type="ARBA" id="ARBA00034120"/>
    </source>
</evidence>
<comment type="catalytic activity">
    <reaction evidence="9">
        <text>DNA(n) + a 2'-deoxyribonucleoside 5'-triphosphate = DNA(n+1) + diphosphate</text>
        <dbReference type="Rhea" id="RHEA:22508"/>
        <dbReference type="Rhea" id="RHEA-COMP:17339"/>
        <dbReference type="Rhea" id="RHEA-COMP:17340"/>
        <dbReference type="ChEBI" id="CHEBI:33019"/>
        <dbReference type="ChEBI" id="CHEBI:61560"/>
        <dbReference type="ChEBI" id="CHEBI:173112"/>
        <dbReference type="EC" id="2.7.7.49"/>
    </reaction>
</comment>
<dbReference type="InterPro" id="IPR000477">
    <property type="entry name" value="RT_dom"/>
</dbReference>
<sequence length="435" mass="50700">MINVEIRKERTSMELLEKVLDDKNLYKAYKQVYKNKGASGIDGVTVDELGQYMYLHKEEIKEQIRNRKYQPSPVRRVYIPKENGDKRGLGIPTVVDRLIQQAIVQVLTPIYEEQFSETSYGFRPNRSCEAAIVKLLEYFNDGYTWIVDIDLQKFFDTVCHDKLISIIMKTIHDGELVSLIRKYLVSGVMESGVIIPTKVGTPQGGNLSPLLSNIMLNELDKELEKRGLRYTRYADDCIIVVKSEKAANRVMESITKFIEKKLGLKVNVEKSKIARPNQIKYLGFGFYITKTGIIKPKPHLKSIQKFKRRLKQLTKRSWNISLDERIAKLNPVIRGWINYFRIADMKENIKNITSHLNRRIRCIIWKQWKTPRHRTKCLMKLGLNKDTAKSCSYSRKSYWCTSKCIPLHKAISNKRIQQKGLVFPLDHYLKVHTQV</sequence>
<feature type="domain" description="Reverse transcriptase" evidence="10">
    <location>
        <begin position="60"/>
        <end position="286"/>
    </location>
</feature>
<keyword evidence="2 11" id="KW-0808">Transferase</keyword>
<dbReference type="GO" id="GO:0046872">
    <property type="term" value="F:metal ion binding"/>
    <property type="evidence" value="ECO:0007669"/>
    <property type="project" value="UniProtKB-KW"/>
</dbReference>
<reference evidence="11" key="1">
    <citation type="journal article" date="2021" name="PeerJ">
        <title>Extensive microbial diversity within the chicken gut microbiome revealed by metagenomics and culture.</title>
        <authorList>
            <person name="Gilroy R."/>
            <person name="Ravi A."/>
            <person name="Getino M."/>
            <person name="Pursley I."/>
            <person name="Horton D.L."/>
            <person name="Alikhan N.F."/>
            <person name="Baker D."/>
            <person name="Gharbi K."/>
            <person name="Hall N."/>
            <person name="Watson M."/>
            <person name="Adriaenssens E.M."/>
            <person name="Foster-Nyarko E."/>
            <person name="Jarju S."/>
            <person name="Secka A."/>
            <person name="Antonio M."/>
            <person name="Oren A."/>
            <person name="Chaudhuri R.R."/>
            <person name="La Ragione R."/>
            <person name="Hildebrand F."/>
            <person name="Pallen M.J."/>
        </authorList>
    </citation>
    <scope>NUCLEOTIDE SEQUENCE</scope>
    <source>
        <strain evidence="11">CHK193-16274</strain>
    </source>
</reference>
<dbReference type="GO" id="GO:0003964">
    <property type="term" value="F:RNA-directed DNA polymerase activity"/>
    <property type="evidence" value="ECO:0007669"/>
    <property type="project" value="UniProtKB-KW"/>
</dbReference>
<dbReference type="SUPFAM" id="SSF56672">
    <property type="entry name" value="DNA/RNA polymerases"/>
    <property type="match status" value="1"/>
</dbReference>
<protein>
    <recommendedName>
        <fullName evidence="1">RNA-directed DNA polymerase</fullName>
        <ecNumber evidence="1">2.7.7.49</ecNumber>
    </recommendedName>
</protein>
<dbReference type="PANTHER" id="PTHR34047:SF8">
    <property type="entry name" value="PROTEIN YKFC"/>
    <property type="match status" value="1"/>
</dbReference>
<dbReference type="PRINTS" id="PR00866">
    <property type="entry name" value="RNADNAPOLMS"/>
</dbReference>
<dbReference type="PANTHER" id="PTHR34047">
    <property type="entry name" value="NUCLEAR INTRON MATURASE 1, MITOCHONDRIAL-RELATED"/>
    <property type="match status" value="1"/>
</dbReference>
<dbReference type="InterPro" id="IPR043502">
    <property type="entry name" value="DNA/RNA_pol_sf"/>
</dbReference>
<dbReference type="EC" id="2.7.7.49" evidence="1"/>
<comment type="caution">
    <text evidence="11">The sequence shown here is derived from an EMBL/GenBank/DDBJ whole genome shotgun (WGS) entry which is preliminary data.</text>
</comment>
<dbReference type="EMBL" id="DYWV01000012">
    <property type="protein sequence ID" value="HJF39349.1"/>
    <property type="molecule type" value="Genomic_DNA"/>
</dbReference>
<keyword evidence="7" id="KW-0051">Antiviral defense</keyword>
<dbReference type="GO" id="GO:0051607">
    <property type="term" value="P:defense response to virus"/>
    <property type="evidence" value="ECO:0007669"/>
    <property type="project" value="UniProtKB-KW"/>
</dbReference>
<organism evidence="11 12">
    <name type="scientific">Thomasclavelia spiroformis</name>
    <dbReference type="NCBI Taxonomy" id="29348"/>
    <lineage>
        <taxon>Bacteria</taxon>
        <taxon>Bacillati</taxon>
        <taxon>Bacillota</taxon>
        <taxon>Erysipelotrichia</taxon>
        <taxon>Erysipelotrichales</taxon>
        <taxon>Coprobacillaceae</taxon>
        <taxon>Thomasclavelia</taxon>
    </lineage>
</organism>
<evidence type="ECO:0000256" key="4">
    <source>
        <dbReference type="ARBA" id="ARBA00022723"/>
    </source>
</evidence>
<evidence type="ECO:0000256" key="2">
    <source>
        <dbReference type="ARBA" id="ARBA00022679"/>
    </source>
</evidence>
<evidence type="ECO:0000256" key="9">
    <source>
        <dbReference type="ARBA" id="ARBA00048173"/>
    </source>
</evidence>